<dbReference type="PROSITE" id="PS01009">
    <property type="entry name" value="CRISP_1"/>
    <property type="match status" value="1"/>
</dbReference>
<dbReference type="PANTHER" id="PTHR10334">
    <property type="entry name" value="CYSTEINE-RICH SECRETORY PROTEIN-RELATED"/>
    <property type="match status" value="1"/>
</dbReference>
<protein>
    <submittedName>
        <fullName evidence="5">Peptidase inhibitor 15</fullName>
    </submittedName>
</protein>
<organism evidence="5 6">
    <name type="scientific">Taenia crassiceps</name>
    <dbReference type="NCBI Taxonomy" id="6207"/>
    <lineage>
        <taxon>Eukaryota</taxon>
        <taxon>Metazoa</taxon>
        <taxon>Spiralia</taxon>
        <taxon>Lophotrochozoa</taxon>
        <taxon>Platyhelminthes</taxon>
        <taxon>Cestoda</taxon>
        <taxon>Eucestoda</taxon>
        <taxon>Cyclophyllidea</taxon>
        <taxon>Taeniidae</taxon>
        <taxon>Taenia</taxon>
    </lineage>
</organism>
<dbReference type="Pfam" id="PF00188">
    <property type="entry name" value="CAP"/>
    <property type="match status" value="1"/>
</dbReference>
<sequence>MRMFAAFKLPVEVFSLIVLLLVTRCQPTTDTERAQILEYHLRIREKVWPPATNMQLMKYSMHLEHLADYWASRCVFKHPDSRYFPHYHEVGQNLAIFGARKPTFTEAVCGYAAEEKNFFYYNRTCRGKCGHYTQIIWASTNQLGCAMRRCDGIRSDWDNPQYLSVCQYLPEGNKYRQRPYEYGRSCSGCSEGQFCYRNQCSEEASCTEVYPLMGIKNPSDRLVPECEVYRS</sequence>
<evidence type="ECO:0000313" key="5">
    <source>
        <dbReference type="EMBL" id="KAL5103159.1"/>
    </source>
</evidence>
<evidence type="ECO:0000313" key="3">
    <source>
        <dbReference type="EMBL" id="KAL5103140.1"/>
    </source>
</evidence>
<dbReference type="Gene3D" id="3.40.33.10">
    <property type="entry name" value="CAP"/>
    <property type="match status" value="1"/>
</dbReference>
<gene>
    <name evidence="3" type="ORF">TcWFU_002273</name>
    <name evidence="4" type="ORF">TcWFU_003385</name>
    <name evidence="5" type="ORF">TcWFU_004403</name>
</gene>
<evidence type="ECO:0000313" key="4">
    <source>
        <dbReference type="EMBL" id="KAL5103151.1"/>
    </source>
</evidence>
<dbReference type="PRINTS" id="PR00837">
    <property type="entry name" value="V5TPXLIKE"/>
</dbReference>
<dbReference type="InterPro" id="IPR018244">
    <property type="entry name" value="Allrgn_V5/Tpx1_CS"/>
</dbReference>
<evidence type="ECO:0000259" key="2">
    <source>
        <dbReference type="SMART" id="SM00198"/>
    </source>
</evidence>
<feature type="domain" description="SCP" evidence="2">
    <location>
        <begin position="31"/>
        <end position="176"/>
    </location>
</feature>
<name>A0ABR4Q0K6_9CEST</name>
<keyword evidence="1" id="KW-0732">Signal</keyword>
<dbReference type="EMBL" id="JAKROA010000020">
    <property type="protein sequence ID" value="KAL5103151.1"/>
    <property type="molecule type" value="Genomic_DNA"/>
</dbReference>
<comment type="caution">
    <text evidence="5">The sequence shown here is derived from an EMBL/GenBank/DDBJ whole genome shotgun (WGS) entry which is preliminary data.</text>
</comment>
<evidence type="ECO:0000256" key="1">
    <source>
        <dbReference type="SAM" id="SignalP"/>
    </source>
</evidence>
<dbReference type="EMBL" id="JAKROA010000020">
    <property type="protein sequence ID" value="KAL5103140.1"/>
    <property type="molecule type" value="Genomic_DNA"/>
</dbReference>
<dbReference type="InterPro" id="IPR001283">
    <property type="entry name" value="CRISP-related"/>
</dbReference>
<dbReference type="InterPro" id="IPR035940">
    <property type="entry name" value="CAP_sf"/>
</dbReference>
<dbReference type="InterPro" id="IPR014044">
    <property type="entry name" value="CAP_dom"/>
</dbReference>
<proteinExistence type="predicted"/>
<keyword evidence="6" id="KW-1185">Reference proteome</keyword>
<dbReference type="SUPFAM" id="SSF55797">
    <property type="entry name" value="PR-1-like"/>
    <property type="match status" value="1"/>
</dbReference>
<feature type="signal peptide" evidence="1">
    <location>
        <begin position="1"/>
        <end position="25"/>
    </location>
</feature>
<reference evidence="5 6" key="1">
    <citation type="journal article" date="2022" name="Front. Cell. Infect. Microbiol.">
        <title>The Genomes of Two Strains of Taenia crassiceps the Animal Model for the Study of Human Cysticercosis.</title>
        <authorList>
            <person name="Bobes R.J."/>
            <person name="Estrada K."/>
            <person name="Rios-Valencia D.G."/>
            <person name="Calderon-Gallegos A."/>
            <person name="de la Torre P."/>
            <person name="Carrero J.C."/>
            <person name="Sanchez-Flores A."/>
            <person name="Laclette J.P."/>
        </authorList>
    </citation>
    <scope>NUCLEOTIDE SEQUENCE [LARGE SCALE GENOMIC DNA]</scope>
    <source>
        <strain evidence="5">WFUcys</strain>
    </source>
</reference>
<dbReference type="SMART" id="SM00198">
    <property type="entry name" value="SCP"/>
    <property type="match status" value="1"/>
</dbReference>
<dbReference type="Proteomes" id="UP001651158">
    <property type="component" value="Unassembled WGS sequence"/>
</dbReference>
<accession>A0ABR4Q0K6</accession>
<reference evidence="5" key="2">
    <citation type="submission" date="2024-12" db="EMBL/GenBank/DDBJ databases">
        <authorList>
            <person name="Estrada K."/>
            <person name="Bobes R.J."/>
            <person name="Sanchez-Flores A."/>
            <person name="Laclette J.P."/>
        </authorList>
    </citation>
    <scope>NUCLEOTIDE SEQUENCE</scope>
    <source>
        <strain evidence="5">WFUcys</strain>
        <tissue evidence="5">Peritoneal cavity of infected mice</tissue>
    </source>
</reference>
<dbReference type="EMBL" id="JAKROA010000020">
    <property type="protein sequence ID" value="KAL5103159.1"/>
    <property type="molecule type" value="Genomic_DNA"/>
</dbReference>
<feature type="chain" id="PRO_5045031944" evidence="1">
    <location>
        <begin position="26"/>
        <end position="231"/>
    </location>
</feature>
<dbReference type="CDD" id="cd05380">
    <property type="entry name" value="CAP_euk"/>
    <property type="match status" value="1"/>
</dbReference>
<evidence type="ECO:0000313" key="6">
    <source>
        <dbReference type="Proteomes" id="UP001651158"/>
    </source>
</evidence>